<feature type="compositionally biased region" description="Polar residues" evidence="5">
    <location>
        <begin position="399"/>
        <end position="416"/>
    </location>
</feature>
<organism evidence="8 9">
    <name type="scientific">Biomphalaria glabrata</name>
    <name type="common">Bloodfluke planorb</name>
    <name type="synonym">Freshwater snail</name>
    <dbReference type="NCBI Taxonomy" id="6526"/>
    <lineage>
        <taxon>Eukaryota</taxon>
        <taxon>Metazoa</taxon>
        <taxon>Spiralia</taxon>
        <taxon>Lophotrochozoa</taxon>
        <taxon>Mollusca</taxon>
        <taxon>Gastropoda</taxon>
        <taxon>Heterobranchia</taxon>
        <taxon>Euthyneura</taxon>
        <taxon>Panpulmonata</taxon>
        <taxon>Hygrophila</taxon>
        <taxon>Lymnaeoidea</taxon>
        <taxon>Planorbidae</taxon>
        <taxon>Biomphalaria</taxon>
    </lineage>
</organism>
<dbReference type="VEuPathDB" id="VectorBase:BGLB034328"/>
<evidence type="ECO:0000256" key="1">
    <source>
        <dbReference type="ARBA" id="ARBA00004123"/>
    </source>
</evidence>
<dbReference type="AlphaFoldDB" id="A0A2C9LSG2"/>
<dbReference type="KEGG" id="bgt:106077444"/>
<dbReference type="STRING" id="6526.A0A2C9LSG2"/>
<proteinExistence type="predicted"/>
<evidence type="ECO:0000256" key="3">
    <source>
        <dbReference type="ARBA" id="ARBA00022853"/>
    </source>
</evidence>
<dbReference type="RefSeq" id="XP_013093650.2">
    <property type="nucleotide sequence ID" value="XM_013238196.2"/>
</dbReference>
<keyword evidence="4" id="KW-0539">Nucleus</keyword>
<evidence type="ECO:0000259" key="7">
    <source>
        <dbReference type="PROSITE" id="PS52014"/>
    </source>
</evidence>
<evidence type="ECO:0000259" key="6">
    <source>
        <dbReference type="PROSITE" id="PS50105"/>
    </source>
</evidence>
<sequence>MFEENEKEWILETINHLKHRKARPDLSRISLRMKKRYFMSFAQTKSLLESLIESGIVVKAVYKNNTSYRDVSKWKKGRLGGQIMNSNKMLKRFIRAIEAIEKTKDTGVTAQDIEDYFKESHGEEKCFLSGAALRDALENEITNGYLKKHCNGLLVHYSVNKDTSDNVLSEDDINDVKTELDLDQTTMSSDHSFDCNSSSDILYLLSNVIKAINETQKSEDVGSTLGDIKDFLIIKGFNFSDDAFLYEFLENEVTRGNLSKSVQDTKYFYSVNMNCVQILDLDLDDSSKTEDIVNEPTETFDIKKPKGKANSSRSKSNISVIHSETNINIGIRSTHVEKVKKVKMEKENLVGDMQTQNAPLRPPSKRKRIIKDHGPDFEIELPTKVKNKITTDIKESIYPTPTNSPASEKSETNVYHSFQFDKKRRGRPKKYPSPSTSCNTSVVDQLEEDSQHASLCDGSSVDNGERACSTSPHPDISHWTAEQVASYFLSKGYEEEAQSMLEHDLDGTALGLLRRSDIVGPPLGGILKIKKLGVALKLFRDIRNLLYQGNVDNYLDPYEEKPFLRS</sequence>
<evidence type="ECO:0000313" key="8">
    <source>
        <dbReference type="EnsemblMetazoa" id="BGLB034328-PA"/>
    </source>
</evidence>
<evidence type="ECO:0000256" key="2">
    <source>
        <dbReference type="ARBA" id="ARBA00022553"/>
    </source>
</evidence>
<keyword evidence="3" id="KW-0156">Chromatin regulator</keyword>
<evidence type="ECO:0000313" key="9">
    <source>
        <dbReference type="Proteomes" id="UP000076420"/>
    </source>
</evidence>
<dbReference type="Proteomes" id="UP000076420">
    <property type="component" value="Unassembled WGS sequence"/>
</dbReference>
<comment type="subcellular location">
    <subcellularLocation>
        <location evidence="1">Nucleus</location>
    </subcellularLocation>
</comment>
<dbReference type="PROSITE" id="PS50105">
    <property type="entry name" value="SAM_DOMAIN"/>
    <property type="match status" value="1"/>
</dbReference>
<dbReference type="InterPro" id="IPR013761">
    <property type="entry name" value="SAM/pointed_sf"/>
</dbReference>
<dbReference type="SUPFAM" id="SSF47769">
    <property type="entry name" value="SAM/Pointed domain"/>
    <property type="match status" value="1"/>
</dbReference>
<dbReference type="Pfam" id="PF21524">
    <property type="entry name" value="SAMD1_WH"/>
    <property type="match status" value="1"/>
</dbReference>
<evidence type="ECO:0000256" key="5">
    <source>
        <dbReference type="SAM" id="MobiDB-lite"/>
    </source>
</evidence>
<dbReference type="OrthoDB" id="10004495at2759"/>
<accession>A0A2C9LSG2</accession>
<evidence type="ECO:0000256" key="4">
    <source>
        <dbReference type="ARBA" id="ARBA00023242"/>
    </source>
</evidence>
<gene>
    <name evidence="8" type="primary">106077444</name>
</gene>
<feature type="domain" description="SAM" evidence="6">
    <location>
        <begin position="479"/>
        <end position="548"/>
    </location>
</feature>
<dbReference type="VEuPathDB" id="VectorBase:BGLAX_052740"/>
<protein>
    <submittedName>
        <fullName evidence="8">Uncharacterized protein</fullName>
    </submittedName>
</protein>
<name>A0A2C9LSG2_BIOGL</name>
<dbReference type="GO" id="GO:0006325">
    <property type="term" value="P:chromatin organization"/>
    <property type="evidence" value="ECO:0007669"/>
    <property type="project" value="UniProtKB-KW"/>
</dbReference>
<dbReference type="GO" id="GO:0003677">
    <property type="term" value="F:DNA binding"/>
    <property type="evidence" value="ECO:0007669"/>
    <property type="project" value="InterPro"/>
</dbReference>
<dbReference type="GO" id="GO:0005634">
    <property type="term" value="C:nucleus"/>
    <property type="evidence" value="ECO:0007669"/>
    <property type="project" value="UniProtKB-SubCell"/>
</dbReference>
<dbReference type="InterPro" id="IPR001660">
    <property type="entry name" value="SAM"/>
</dbReference>
<feature type="domain" description="SAMD1-like winged helix (WH)" evidence="7">
    <location>
        <begin position="1"/>
        <end position="74"/>
    </location>
</feature>
<keyword evidence="2" id="KW-0597">Phosphoprotein</keyword>
<reference evidence="8" key="1">
    <citation type="submission" date="2020-05" db="UniProtKB">
        <authorList>
            <consortium name="EnsemblMetazoa"/>
        </authorList>
    </citation>
    <scope>IDENTIFICATION</scope>
    <source>
        <strain evidence="8">BB02</strain>
    </source>
</reference>
<feature type="compositionally biased region" description="Polar residues" evidence="5">
    <location>
        <begin position="433"/>
        <end position="443"/>
    </location>
</feature>
<dbReference type="InterPro" id="IPR048589">
    <property type="entry name" value="SAMD1-like_WH"/>
</dbReference>
<dbReference type="Gene3D" id="1.10.150.50">
    <property type="entry name" value="Transcription Factor, Ets-1"/>
    <property type="match status" value="1"/>
</dbReference>
<dbReference type="PROSITE" id="PS52014">
    <property type="entry name" value="SAMD1_WH"/>
    <property type="match status" value="1"/>
</dbReference>
<feature type="region of interest" description="Disordered" evidence="5">
    <location>
        <begin position="396"/>
        <end position="475"/>
    </location>
</feature>
<dbReference type="EnsemblMetazoa" id="BGLB034328-RA">
    <property type="protein sequence ID" value="BGLB034328-PA"/>
    <property type="gene ID" value="BGLB034328"/>
</dbReference>